<protein>
    <submittedName>
        <fullName evidence="2">GNAT family N-acetyltransferase</fullName>
    </submittedName>
</protein>
<dbReference type="GO" id="GO:0016747">
    <property type="term" value="F:acyltransferase activity, transferring groups other than amino-acyl groups"/>
    <property type="evidence" value="ECO:0007669"/>
    <property type="project" value="InterPro"/>
</dbReference>
<dbReference type="Pfam" id="PF13302">
    <property type="entry name" value="Acetyltransf_3"/>
    <property type="match status" value="1"/>
</dbReference>
<name>A0A1Y5EBE3_COLPS</name>
<keyword evidence="2" id="KW-0808">Transferase</keyword>
<dbReference type="PROSITE" id="PS51186">
    <property type="entry name" value="GNAT"/>
    <property type="match status" value="1"/>
</dbReference>
<feature type="domain" description="N-acetyltransferase" evidence="1">
    <location>
        <begin position="8"/>
        <end position="173"/>
    </location>
</feature>
<evidence type="ECO:0000313" key="3">
    <source>
        <dbReference type="Proteomes" id="UP000243053"/>
    </source>
</evidence>
<proteinExistence type="predicted"/>
<reference evidence="3" key="1">
    <citation type="journal article" date="2017" name="Proc. Natl. Acad. Sci. U.S.A.">
        <title>Simulation of Deepwater Horizon oil plume reveals substrate specialization within a complex community of hydrocarbon degraders.</title>
        <authorList>
            <person name="Hu P."/>
            <person name="Dubinsky E.A."/>
            <person name="Probst A.J."/>
            <person name="Wang J."/>
            <person name="Sieber C.M.K."/>
            <person name="Tom L.M."/>
            <person name="Gardinali P."/>
            <person name="Banfield J.F."/>
            <person name="Atlas R.M."/>
            <person name="Andersen G.L."/>
        </authorList>
    </citation>
    <scope>NUCLEOTIDE SEQUENCE [LARGE SCALE GENOMIC DNA]</scope>
</reference>
<evidence type="ECO:0000259" key="1">
    <source>
        <dbReference type="PROSITE" id="PS51186"/>
    </source>
</evidence>
<dbReference type="InterPro" id="IPR000182">
    <property type="entry name" value="GNAT_dom"/>
</dbReference>
<dbReference type="SUPFAM" id="SSF55729">
    <property type="entry name" value="Acyl-CoA N-acyltransferases (Nat)"/>
    <property type="match status" value="1"/>
</dbReference>
<dbReference type="InterPro" id="IPR051531">
    <property type="entry name" value="N-acetyltransferase"/>
</dbReference>
<sequence>MQLTGKRIQLCPFDYSDKDLFIELSMSAAMMEHVYTPFTYDESTAAFEVKSQPWSKTSDSWFTLGITEISSGEKLGSIGIKIVNHEAKIGEVSFMMKPSAQGKGFASEALSLLKDYAFAELTLNKLTAICSVNNIGSYKLLEKLGFQREGCLYQHTLINNTLVDDYVYGLCLRSF</sequence>
<dbReference type="Gene3D" id="3.40.630.30">
    <property type="match status" value="1"/>
</dbReference>
<dbReference type="Proteomes" id="UP000243053">
    <property type="component" value="Unassembled WGS sequence"/>
</dbReference>
<dbReference type="PANTHER" id="PTHR43792">
    <property type="entry name" value="GNAT FAMILY, PUTATIVE (AFU_ORTHOLOGUE AFUA_3G00765)-RELATED-RELATED"/>
    <property type="match status" value="1"/>
</dbReference>
<organism evidence="2 3">
    <name type="scientific">Colwellia psychrerythraea</name>
    <name type="common">Vibrio psychroerythus</name>
    <dbReference type="NCBI Taxonomy" id="28229"/>
    <lineage>
        <taxon>Bacteria</taxon>
        <taxon>Pseudomonadati</taxon>
        <taxon>Pseudomonadota</taxon>
        <taxon>Gammaproteobacteria</taxon>
        <taxon>Alteromonadales</taxon>
        <taxon>Colwelliaceae</taxon>
        <taxon>Colwellia</taxon>
    </lineage>
</organism>
<dbReference type="AlphaFoldDB" id="A0A1Y5EBE3"/>
<evidence type="ECO:0000313" key="2">
    <source>
        <dbReference type="EMBL" id="OUR80072.1"/>
    </source>
</evidence>
<dbReference type="InterPro" id="IPR016181">
    <property type="entry name" value="Acyl_CoA_acyltransferase"/>
</dbReference>
<dbReference type="EMBL" id="MAAF01000065">
    <property type="protein sequence ID" value="OUR80072.1"/>
    <property type="molecule type" value="Genomic_DNA"/>
</dbReference>
<gene>
    <name evidence="2" type="ORF">A9Q75_10935</name>
</gene>
<comment type="caution">
    <text evidence="2">The sequence shown here is derived from an EMBL/GenBank/DDBJ whole genome shotgun (WGS) entry which is preliminary data.</text>
</comment>
<accession>A0A1Y5EBE3</accession>